<feature type="transmembrane region" description="Helical" evidence="2">
    <location>
        <begin position="179"/>
        <end position="198"/>
    </location>
</feature>
<feature type="transmembrane region" description="Helical" evidence="2">
    <location>
        <begin position="353"/>
        <end position="370"/>
    </location>
</feature>
<keyword evidence="2" id="KW-0472">Membrane</keyword>
<sequence>MVGFGGTADWAALWPATGVIWQFGHLAPVAVTLTGDYLAVSGVDPQAASFTLSLAPLAFAAFTAVFAARSGVRASRAEAWVTGVVTGTIVVAALSTGIALTTAADAAAVALWQAVLFPTIVYAVPAVAAAVATEWAEAGAGAVARLRDRVERHPLGWGHVPALIARGSAAAVAGLVAAGALALTVAVAAGAGEIIALFQAGHVDALGATVITLAQFAYLPTLVIWGVAYIAGPGFALGEGAAVSGAGTQVGVVPGIPILGAVPETSSPWLLLLALAPVAAGVLAGWITRSRVLAHEVDAAGRRPEHEPMGARLAIVGGIAVLSAAAAALLAVVASGSAGPGSLATVGPEPGPVGLAVGLEVGLGAAILLLSPRGRATGDPEPGPETGAASWIDAARADAARADDASPRDAAPVPVPAADPVPAPVPVPAGPSGDDDTVPLDDDLDLLRGPGTSAGEPDNSAGGRG</sequence>
<keyword evidence="2" id="KW-1133">Transmembrane helix</keyword>
<dbReference type="AlphaFoldDB" id="A0A7D4Q3M6"/>
<feature type="transmembrane region" description="Helical" evidence="2">
    <location>
        <begin position="47"/>
        <end position="68"/>
    </location>
</feature>
<evidence type="ECO:0000256" key="1">
    <source>
        <dbReference type="SAM" id="MobiDB-lite"/>
    </source>
</evidence>
<feature type="region of interest" description="Disordered" evidence="1">
    <location>
        <begin position="396"/>
        <end position="465"/>
    </location>
</feature>
<evidence type="ECO:0000313" key="3">
    <source>
        <dbReference type="EMBL" id="QKJ20151.1"/>
    </source>
</evidence>
<dbReference type="EMBL" id="CP054038">
    <property type="protein sequence ID" value="QKJ20151.1"/>
    <property type="molecule type" value="Genomic_DNA"/>
</dbReference>
<evidence type="ECO:0000313" key="4">
    <source>
        <dbReference type="Proteomes" id="UP000502498"/>
    </source>
</evidence>
<proteinExistence type="predicted"/>
<dbReference type="Proteomes" id="UP000502498">
    <property type="component" value="Chromosome"/>
</dbReference>
<feature type="transmembrane region" description="Helical" evidence="2">
    <location>
        <begin position="269"/>
        <end position="288"/>
    </location>
</feature>
<dbReference type="Pfam" id="PF19877">
    <property type="entry name" value="DUF6350"/>
    <property type="match status" value="1"/>
</dbReference>
<feature type="transmembrane region" description="Helical" evidence="2">
    <location>
        <begin position="80"/>
        <end position="104"/>
    </location>
</feature>
<organism evidence="3 4">
    <name type="scientific">Microbacterium hominis</name>
    <dbReference type="NCBI Taxonomy" id="162426"/>
    <lineage>
        <taxon>Bacteria</taxon>
        <taxon>Bacillati</taxon>
        <taxon>Actinomycetota</taxon>
        <taxon>Actinomycetes</taxon>
        <taxon>Micrococcales</taxon>
        <taxon>Microbacteriaceae</taxon>
        <taxon>Microbacterium</taxon>
    </lineage>
</organism>
<keyword evidence="2" id="KW-0812">Transmembrane</keyword>
<feature type="transmembrane region" description="Helical" evidence="2">
    <location>
        <begin position="205"/>
        <end position="231"/>
    </location>
</feature>
<dbReference type="RefSeq" id="WP_172990587.1">
    <property type="nucleotide sequence ID" value="NZ_CP054038.1"/>
</dbReference>
<evidence type="ECO:0000256" key="2">
    <source>
        <dbReference type="SAM" id="Phobius"/>
    </source>
</evidence>
<protein>
    <submittedName>
        <fullName evidence="3">Uncharacterized protein</fullName>
    </submittedName>
</protein>
<dbReference type="InterPro" id="IPR045931">
    <property type="entry name" value="DUF6350"/>
</dbReference>
<feature type="compositionally biased region" description="Pro residues" evidence="1">
    <location>
        <begin position="413"/>
        <end position="429"/>
    </location>
</feature>
<name>A0A7D4Q3M6_9MICO</name>
<feature type="compositionally biased region" description="Basic and acidic residues" evidence="1">
    <location>
        <begin position="396"/>
        <end position="407"/>
    </location>
</feature>
<reference evidence="3 4" key="1">
    <citation type="submission" date="2020-05" db="EMBL/GenBank/DDBJ databases">
        <title>Strain PA2F3 complete genome.</title>
        <authorList>
            <person name="Kim Y.-S."/>
            <person name="Kim S.-J."/>
            <person name="Jung H.-k."/>
            <person name="Kim S.-E."/>
            <person name="Kim K.-H."/>
        </authorList>
    </citation>
    <scope>NUCLEOTIDE SEQUENCE [LARGE SCALE GENOMIC DNA]</scope>
    <source>
        <strain evidence="3 4">PA2F3</strain>
    </source>
</reference>
<gene>
    <name evidence="3" type="ORF">HQM25_12805</name>
</gene>
<feature type="compositionally biased region" description="Acidic residues" evidence="1">
    <location>
        <begin position="433"/>
        <end position="444"/>
    </location>
</feature>
<feature type="transmembrane region" description="Helical" evidence="2">
    <location>
        <begin position="309"/>
        <end position="333"/>
    </location>
</feature>
<feature type="transmembrane region" description="Helical" evidence="2">
    <location>
        <begin position="110"/>
        <end position="133"/>
    </location>
</feature>
<accession>A0A7D4Q3M6</accession>